<reference evidence="1 2" key="1">
    <citation type="journal article" date="2011" name="J. Bacteriol.">
        <title>Genome sequences of the biotechnologically important Bacillus megaterium strains QM B1551 and DSM319.</title>
        <authorList>
            <person name="Eppinger M."/>
            <person name="Bunk B."/>
            <person name="Johns M.A."/>
            <person name="Edirisinghe J.N."/>
            <person name="Kutumbaka K.K."/>
            <person name="Koenig S.S."/>
            <person name="Huot Creasy H."/>
            <person name="Rosovitz M.J."/>
            <person name="Riley D.R."/>
            <person name="Daugherty S."/>
            <person name="Martin M."/>
            <person name="Elbourne L.D."/>
            <person name="Paulsen I."/>
            <person name="Biedendieck R."/>
            <person name="Braun C."/>
            <person name="Grayburn S."/>
            <person name="Dhingra S."/>
            <person name="Lukyanchuk V."/>
            <person name="Ball B."/>
            <person name="Ul-Qamar R."/>
            <person name="Seibel J."/>
            <person name="Bremer E."/>
            <person name="Jahn D."/>
            <person name="Ravel J."/>
            <person name="Vary P.S."/>
        </authorList>
    </citation>
    <scope>NUCLEOTIDE SEQUENCE [LARGE SCALE GENOMIC DNA]</scope>
    <source>
        <strain evidence="2">ATCC 12872 / QMB1551</strain>
        <plasmid evidence="1">pBM600</plasmid>
    </source>
</reference>
<protein>
    <submittedName>
        <fullName evidence="1">Conserved domain protein</fullName>
    </submittedName>
</protein>
<name>D5E3T8_PRIM1</name>
<gene>
    <name evidence="1" type="ordered locus">BMQ_pBM60030</name>
</gene>
<keyword evidence="2" id="KW-1185">Reference proteome</keyword>
<proteinExistence type="predicted"/>
<dbReference type="HOGENOM" id="CLU_2420878_0_0_9"/>
<geneLocation type="plasmid" evidence="1 2">
    <name>pBM600</name>
</geneLocation>
<dbReference type="KEGG" id="bmq:BMQ_pBM60030"/>
<dbReference type="Proteomes" id="UP000000935">
    <property type="component" value="Plasmid pBM600"/>
</dbReference>
<dbReference type="RefSeq" id="WP_013060436.1">
    <property type="nucleotide sequence ID" value="NC_014031.1"/>
</dbReference>
<evidence type="ECO:0000313" key="1">
    <source>
        <dbReference type="EMBL" id="ADE72463.1"/>
    </source>
</evidence>
<dbReference type="EMBL" id="CP001989">
    <property type="protein sequence ID" value="ADE72463.1"/>
    <property type="molecule type" value="Genomic_DNA"/>
</dbReference>
<evidence type="ECO:0000313" key="2">
    <source>
        <dbReference type="Proteomes" id="UP000000935"/>
    </source>
</evidence>
<organism evidence="1 2">
    <name type="scientific">Priestia megaterium (strain ATCC 12872 / QMB1551)</name>
    <name type="common">Bacillus megaterium</name>
    <dbReference type="NCBI Taxonomy" id="545693"/>
    <lineage>
        <taxon>Bacteria</taxon>
        <taxon>Bacillati</taxon>
        <taxon>Bacillota</taxon>
        <taxon>Bacilli</taxon>
        <taxon>Bacillales</taxon>
        <taxon>Bacillaceae</taxon>
        <taxon>Priestia</taxon>
    </lineage>
</organism>
<accession>D5E3T8</accession>
<keyword evidence="1" id="KW-0614">Plasmid</keyword>
<dbReference type="AlphaFoldDB" id="D5E3T8"/>
<sequence length="91" mass="10233">MIDTYSIMTFIMKGAGNLNNSNQKPGETPNKLMELMMLNILQKHGITKENVKGQVTDEQKQLIFDLLEELKQQSNALADRAKATSPKTKPK</sequence>